<comment type="caution">
    <text evidence="2">The sequence shown here is derived from an EMBL/GenBank/DDBJ whole genome shotgun (WGS) entry which is preliminary data.</text>
</comment>
<evidence type="ECO:0000313" key="3">
    <source>
        <dbReference type="Proteomes" id="UP000320762"/>
    </source>
</evidence>
<keyword evidence="3" id="KW-1185">Reference proteome</keyword>
<accession>A0A550CC24</accession>
<name>A0A550CC24_9AGAR</name>
<evidence type="ECO:0008006" key="4">
    <source>
        <dbReference type="Google" id="ProtNLM"/>
    </source>
</evidence>
<sequence>MFNLSNLAFATFGAVFLMAGQARALADKPVDACDGSNHYGEGHECSYKSADDCHFTETQVLTCDPA</sequence>
<evidence type="ECO:0000256" key="1">
    <source>
        <dbReference type="SAM" id="SignalP"/>
    </source>
</evidence>
<organism evidence="2 3">
    <name type="scientific">Schizophyllum amplum</name>
    <dbReference type="NCBI Taxonomy" id="97359"/>
    <lineage>
        <taxon>Eukaryota</taxon>
        <taxon>Fungi</taxon>
        <taxon>Dikarya</taxon>
        <taxon>Basidiomycota</taxon>
        <taxon>Agaricomycotina</taxon>
        <taxon>Agaricomycetes</taxon>
        <taxon>Agaricomycetidae</taxon>
        <taxon>Agaricales</taxon>
        <taxon>Schizophyllaceae</taxon>
        <taxon>Schizophyllum</taxon>
    </lineage>
</organism>
<keyword evidence="1" id="KW-0732">Signal</keyword>
<protein>
    <recommendedName>
        <fullName evidence="4">DUF3551 domain-containing protein</fullName>
    </recommendedName>
</protein>
<feature type="signal peptide" evidence="1">
    <location>
        <begin position="1"/>
        <end position="26"/>
    </location>
</feature>
<gene>
    <name evidence="2" type="ORF">BD626DRAFT_570073</name>
</gene>
<dbReference type="Proteomes" id="UP000320762">
    <property type="component" value="Unassembled WGS sequence"/>
</dbReference>
<feature type="chain" id="PRO_5021874136" description="DUF3551 domain-containing protein" evidence="1">
    <location>
        <begin position="27"/>
        <end position="66"/>
    </location>
</feature>
<evidence type="ECO:0000313" key="2">
    <source>
        <dbReference type="EMBL" id="TRM62362.1"/>
    </source>
</evidence>
<dbReference type="OrthoDB" id="2904323at2759"/>
<reference evidence="2 3" key="1">
    <citation type="journal article" date="2019" name="New Phytol.">
        <title>Comparative genomics reveals unique wood-decay strategies and fruiting body development in the Schizophyllaceae.</title>
        <authorList>
            <person name="Almasi E."/>
            <person name="Sahu N."/>
            <person name="Krizsan K."/>
            <person name="Balint B."/>
            <person name="Kovacs G.M."/>
            <person name="Kiss B."/>
            <person name="Cseklye J."/>
            <person name="Drula E."/>
            <person name="Henrissat B."/>
            <person name="Nagy I."/>
            <person name="Chovatia M."/>
            <person name="Adam C."/>
            <person name="LaButti K."/>
            <person name="Lipzen A."/>
            <person name="Riley R."/>
            <person name="Grigoriev I.V."/>
            <person name="Nagy L.G."/>
        </authorList>
    </citation>
    <scope>NUCLEOTIDE SEQUENCE [LARGE SCALE GENOMIC DNA]</scope>
    <source>
        <strain evidence="2 3">NL-1724</strain>
    </source>
</reference>
<dbReference type="AlphaFoldDB" id="A0A550CC24"/>
<proteinExistence type="predicted"/>
<dbReference type="EMBL" id="VDMD01000013">
    <property type="protein sequence ID" value="TRM62362.1"/>
    <property type="molecule type" value="Genomic_DNA"/>
</dbReference>